<dbReference type="PROSITE" id="PS00216">
    <property type="entry name" value="SUGAR_TRANSPORT_1"/>
    <property type="match status" value="2"/>
</dbReference>
<dbReference type="InterPro" id="IPR050820">
    <property type="entry name" value="MFS_Sugar_Transporter"/>
</dbReference>
<feature type="transmembrane region" description="Helical" evidence="8">
    <location>
        <begin position="368"/>
        <end position="392"/>
    </location>
</feature>
<evidence type="ECO:0000256" key="8">
    <source>
        <dbReference type="SAM" id="Phobius"/>
    </source>
</evidence>
<keyword evidence="11" id="KW-1185">Reference proteome</keyword>
<organism evidence="10 11">
    <name type="scientific">Compostibacter hankyongensis</name>
    <dbReference type="NCBI Taxonomy" id="1007089"/>
    <lineage>
        <taxon>Bacteria</taxon>
        <taxon>Pseudomonadati</taxon>
        <taxon>Bacteroidota</taxon>
        <taxon>Chitinophagia</taxon>
        <taxon>Chitinophagales</taxon>
        <taxon>Chitinophagaceae</taxon>
        <taxon>Compostibacter</taxon>
    </lineage>
</organism>
<dbReference type="Proteomes" id="UP001501207">
    <property type="component" value="Unassembled WGS sequence"/>
</dbReference>
<feature type="transmembrane region" description="Helical" evidence="8">
    <location>
        <begin position="274"/>
        <end position="297"/>
    </location>
</feature>
<dbReference type="EMBL" id="BAABFN010000002">
    <property type="protein sequence ID" value="GAA4306407.1"/>
    <property type="molecule type" value="Genomic_DNA"/>
</dbReference>
<dbReference type="Pfam" id="PF00083">
    <property type="entry name" value="Sugar_tr"/>
    <property type="match status" value="1"/>
</dbReference>
<feature type="domain" description="Major facilitator superfamily (MFS) profile" evidence="9">
    <location>
        <begin position="40"/>
        <end position="459"/>
    </location>
</feature>
<accession>A0ABP8FL81</accession>
<dbReference type="InterPro" id="IPR003663">
    <property type="entry name" value="Sugar/inositol_transpt"/>
</dbReference>
<reference evidence="11" key="1">
    <citation type="journal article" date="2019" name="Int. J. Syst. Evol. Microbiol.">
        <title>The Global Catalogue of Microorganisms (GCM) 10K type strain sequencing project: providing services to taxonomists for standard genome sequencing and annotation.</title>
        <authorList>
            <consortium name="The Broad Institute Genomics Platform"/>
            <consortium name="The Broad Institute Genome Sequencing Center for Infectious Disease"/>
            <person name="Wu L."/>
            <person name="Ma J."/>
        </authorList>
    </citation>
    <scope>NUCLEOTIDE SEQUENCE [LARGE SCALE GENOMIC DNA]</scope>
    <source>
        <strain evidence="11">JCM 17664</strain>
    </source>
</reference>
<dbReference type="Gene3D" id="1.20.1250.20">
    <property type="entry name" value="MFS general substrate transporter like domains"/>
    <property type="match status" value="2"/>
</dbReference>
<feature type="transmembrane region" description="Helical" evidence="8">
    <location>
        <begin position="340"/>
        <end position="362"/>
    </location>
</feature>
<dbReference type="PRINTS" id="PR00171">
    <property type="entry name" value="SUGRTRNSPORT"/>
</dbReference>
<feature type="transmembrane region" description="Helical" evidence="8">
    <location>
        <begin position="312"/>
        <end position="333"/>
    </location>
</feature>
<evidence type="ECO:0000256" key="4">
    <source>
        <dbReference type="ARBA" id="ARBA00022692"/>
    </source>
</evidence>
<feature type="transmembrane region" description="Helical" evidence="8">
    <location>
        <begin position="404"/>
        <end position="425"/>
    </location>
</feature>
<evidence type="ECO:0000256" key="1">
    <source>
        <dbReference type="ARBA" id="ARBA00004141"/>
    </source>
</evidence>
<name>A0ABP8FL81_9BACT</name>
<evidence type="ECO:0000256" key="2">
    <source>
        <dbReference type="ARBA" id="ARBA00010992"/>
    </source>
</evidence>
<dbReference type="InterPro" id="IPR005828">
    <property type="entry name" value="MFS_sugar_transport-like"/>
</dbReference>
<dbReference type="NCBIfam" id="TIGR00879">
    <property type="entry name" value="SP"/>
    <property type="match status" value="1"/>
</dbReference>
<dbReference type="PANTHER" id="PTHR48023">
    <property type="entry name" value="D-XYLOSE-PROTON SYMPORTER-LIKE 2"/>
    <property type="match status" value="1"/>
</dbReference>
<keyword evidence="5 8" id="KW-1133">Transmembrane helix</keyword>
<feature type="transmembrane region" description="Helical" evidence="8">
    <location>
        <begin position="105"/>
        <end position="123"/>
    </location>
</feature>
<evidence type="ECO:0000259" key="9">
    <source>
        <dbReference type="PROSITE" id="PS50850"/>
    </source>
</evidence>
<evidence type="ECO:0000256" key="7">
    <source>
        <dbReference type="RuleBase" id="RU003346"/>
    </source>
</evidence>
<dbReference type="PANTHER" id="PTHR48023:SF4">
    <property type="entry name" value="D-XYLOSE-PROTON SYMPORTER-LIKE 2"/>
    <property type="match status" value="1"/>
</dbReference>
<evidence type="ECO:0000256" key="5">
    <source>
        <dbReference type="ARBA" id="ARBA00022989"/>
    </source>
</evidence>
<sequence>MNDKGNMDQGQVIQRQFSPVHTAGTEAHSSGAGGGYVLRISVVAALGGLLFGYDTAIISGAIPFIRPYFHLDEYSLGWAVSSILIGCGAGAAAAGIAADRFGRRITLMLCALLFALSGIGAGLSTGLSLFIVFRMAGGIGVGAAAIVSPLYIAETAPPDRRGRLVALYQLAIVAGILLAYLSNFILAGIGDSSWRWMFASQALPSVLFGLMLLLVPETPRWLVKKGRLVEARRILSKTMDPASCESTLGAIQDSFRNEGRAVWSELCSKKYLPVVTLGIFIAVFQQITGINVVLYYAPVLFKDTGMDDSASLLQTVGIGLVNVAATVISITLVDRIGRKLLLKTGSGLMGLSLAAMALCFRYHYFQHYVILCAMLVYVGAFGATWGAVAWVYLSEIFPNRIRGLAMSVATLALWLADFIVTYTFPVMQARAGNALTFSAYAVFCGAALIYVLVKIPETRGKSLEEMETLFLK</sequence>
<keyword evidence="4 8" id="KW-0812">Transmembrane</keyword>
<keyword evidence="3 7" id="KW-0813">Transport</keyword>
<dbReference type="PROSITE" id="PS50850">
    <property type="entry name" value="MFS"/>
    <property type="match status" value="1"/>
</dbReference>
<evidence type="ECO:0000313" key="10">
    <source>
        <dbReference type="EMBL" id="GAA4306407.1"/>
    </source>
</evidence>
<comment type="caution">
    <text evidence="10">The sequence shown here is derived from an EMBL/GenBank/DDBJ whole genome shotgun (WGS) entry which is preliminary data.</text>
</comment>
<evidence type="ECO:0000313" key="11">
    <source>
        <dbReference type="Proteomes" id="UP001501207"/>
    </source>
</evidence>
<protein>
    <submittedName>
        <fullName evidence="10">Sugar porter family MFS transporter</fullName>
    </submittedName>
</protein>
<comment type="subcellular location">
    <subcellularLocation>
        <location evidence="1">Membrane</location>
        <topology evidence="1">Multi-pass membrane protein</topology>
    </subcellularLocation>
</comment>
<evidence type="ECO:0000256" key="6">
    <source>
        <dbReference type="ARBA" id="ARBA00023136"/>
    </source>
</evidence>
<feature type="transmembrane region" description="Helical" evidence="8">
    <location>
        <begin position="36"/>
        <end position="64"/>
    </location>
</feature>
<dbReference type="InterPro" id="IPR036259">
    <property type="entry name" value="MFS_trans_sf"/>
</dbReference>
<evidence type="ECO:0000256" key="3">
    <source>
        <dbReference type="ARBA" id="ARBA00022448"/>
    </source>
</evidence>
<proteinExistence type="inferred from homology"/>
<keyword evidence="6 8" id="KW-0472">Membrane</keyword>
<feature type="transmembrane region" description="Helical" evidence="8">
    <location>
        <begin position="431"/>
        <end position="453"/>
    </location>
</feature>
<dbReference type="InterPro" id="IPR005829">
    <property type="entry name" value="Sugar_transporter_CS"/>
</dbReference>
<dbReference type="InterPro" id="IPR020846">
    <property type="entry name" value="MFS_dom"/>
</dbReference>
<gene>
    <name evidence="10" type="ORF">GCM10023143_12320</name>
</gene>
<feature type="transmembrane region" description="Helical" evidence="8">
    <location>
        <begin position="76"/>
        <end position="98"/>
    </location>
</feature>
<feature type="transmembrane region" description="Helical" evidence="8">
    <location>
        <begin position="196"/>
        <end position="215"/>
    </location>
</feature>
<dbReference type="SUPFAM" id="SSF103473">
    <property type="entry name" value="MFS general substrate transporter"/>
    <property type="match status" value="1"/>
</dbReference>
<feature type="transmembrane region" description="Helical" evidence="8">
    <location>
        <begin position="129"/>
        <end position="153"/>
    </location>
</feature>
<feature type="transmembrane region" description="Helical" evidence="8">
    <location>
        <begin position="165"/>
        <end position="190"/>
    </location>
</feature>
<comment type="similarity">
    <text evidence="2 7">Belongs to the major facilitator superfamily. Sugar transporter (TC 2.A.1.1) family.</text>
</comment>